<keyword evidence="3" id="KW-1185">Reference proteome</keyword>
<reference evidence="3" key="1">
    <citation type="submission" date="2016-10" db="EMBL/GenBank/DDBJ databases">
        <authorList>
            <person name="Varghese N."/>
            <person name="Submissions S."/>
        </authorList>
    </citation>
    <scope>NUCLEOTIDE SEQUENCE [LARGE SCALE GENOMIC DNA]</scope>
    <source>
        <strain evidence="3">Gh-48</strain>
    </source>
</reference>
<dbReference type="AlphaFoldDB" id="A0A1H8KS94"/>
<evidence type="ECO:0000313" key="2">
    <source>
        <dbReference type="EMBL" id="SEN95757.1"/>
    </source>
</evidence>
<dbReference type="EMBL" id="FOCL01000004">
    <property type="protein sequence ID" value="SEN95757.1"/>
    <property type="molecule type" value="Genomic_DNA"/>
</dbReference>
<proteinExistence type="predicted"/>
<feature type="compositionally biased region" description="Polar residues" evidence="1">
    <location>
        <begin position="18"/>
        <end position="37"/>
    </location>
</feature>
<accession>A0A1H8KS94</accession>
<evidence type="ECO:0000256" key="1">
    <source>
        <dbReference type="SAM" id="MobiDB-lite"/>
    </source>
</evidence>
<dbReference type="STRING" id="551995.SAMN05192574_104750"/>
<name>A0A1H8KS94_9SPHI</name>
<feature type="region of interest" description="Disordered" evidence="1">
    <location>
        <begin position="1"/>
        <end position="45"/>
    </location>
</feature>
<sequence length="45" mass="4851">MSKDKGIKNVKKAPVTGGNKSVSDYQAGKKTTSNENLAINKKKKD</sequence>
<dbReference type="RefSeq" id="WP_167667984.1">
    <property type="nucleotide sequence ID" value="NZ_FOCL01000004.1"/>
</dbReference>
<protein>
    <submittedName>
        <fullName evidence="2">Uncharacterized protein</fullName>
    </submittedName>
</protein>
<organism evidence="2 3">
    <name type="scientific">Mucilaginibacter gossypiicola</name>
    <dbReference type="NCBI Taxonomy" id="551995"/>
    <lineage>
        <taxon>Bacteria</taxon>
        <taxon>Pseudomonadati</taxon>
        <taxon>Bacteroidota</taxon>
        <taxon>Sphingobacteriia</taxon>
        <taxon>Sphingobacteriales</taxon>
        <taxon>Sphingobacteriaceae</taxon>
        <taxon>Mucilaginibacter</taxon>
    </lineage>
</organism>
<dbReference type="Proteomes" id="UP000198942">
    <property type="component" value="Unassembled WGS sequence"/>
</dbReference>
<evidence type="ECO:0000313" key="3">
    <source>
        <dbReference type="Proteomes" id="UP000198942"/>
    </source>
</evidence>
<gene>
    <name evidence="2" type="ORF">SAMN05192574_104750</name>
</gene>